<gene>
    <name evidence="1" type="ORF">BJ970_005921</name>
</gene>
<dbReference type="Proteomes" id="UP000584374">
    <property type="component" value="Unassembled WGS sequence"/>
</dbReference>
<evidence type="ECO:0000313" key="2">
    <source>
        <dbReference type="Proteomes" id="UP000584374"/>
    </source>
</evidence>
<keyword evidence="2" id="KW-1185">Reference proteome</keyword>
<protein>
    <submittedName>
        <fullName evidence="1">Uncharacterized protein</fullName>
    </submittedName>
</protein>
<accession>A0A840Q740</accession>
<comment type="caution">
    <text evidence="1">The sequence shown here is derived from an EMBL/GenBank/DDBJ whole genome shotgun (WGS) entry which is preliminary data.</text>
</comment>
<name>A0A840Q740_9PSEU</name>
<proteinExistence type="predicted"/>
<reference evidence="1 2" key="1">
    <citation type="submission" date="2020-08" db="EMBL/GenBank/DDBJ databases">
        <title>Sequencing the genomes of 1000 actinobacteria strains.</title>
        <authorList>
            <person name="Klenk H.-P."/>
        </authorList>
    </citation>
    <scope>NUCLEOTIDE SEQUENCE [LARGE SCALE GENOMIC DNA]</scope>
    <source>
        <strain evidence="1 2">DSM 45584</strain>
    </source>
</reference>
<evidence type="ECO:0000313" key="1">
    <source>
        <dbReference type="EMBL" id="MBB5158322.1"/>
    </source>
</evidence>
<organism evidence="1 2">
    <name type="scientific">Saccharopolyspora phatthalungensis</name>
    <dbReference type="NCBI Taxonomy" id="664693"/>
    <lineage>
        <taxon>Bacteria</taxon>
        <taxon>Bacillati</taxon>
        <taxon>Actinomycetota</taxon>
        <taxon>Actinomycetes</taxon>
        <taxon>Pseudonocardiales</taxon>
        <taxon>Pseudonocardiaceae</taxon>
        <taxon>Saccharopolyspora</taxon>
    </lineage>
</organism>
<sequence>MAGGGQSSCRERGIVTNEQGMIGYALPEIRGLLINLVRR</sequence>
<dbReference type="EMBL" id="JACHIW010000002">
    <property type="protein sequence ID" value="MBB5158322.1"/>
    <property type="molecule type" value="Genomic_DNA"/>
</dbReference>
<dbReference type="AlphaFoldDB" id="A0A840Q740"/>